<evidence type="ECO:0000313" key="11">
    <source>
        <dbReference type="Proteomes" id="UP001280581"/>
    </source>
</evidence>
<evidence type="ECO:0000313" key="10">
    <source>
        <dbReference type="EMBL" id="KAK3210345.1"/>
    </source>
</evidence>
<feature type="transmembrane region" description="Helical" evidence="8">
    <location>
        <begin position="262"/>
        <end position="280"/>
    </location>
</feature>
<dbReference type="InterPro" id="IPR001757">
    <property type="entry name" value="P_typ_ATPase"/>
</dbReference>
<gene>
    <name evidence="10" type="ORF">GRF29_44g2462258</name>
</gene>
<keyword evidence="3" id="KW-0479">Metal-binding</keyword>
<dbReference type="PANTHER" id="PTHR46594:SF4">
    <property type="entry name" value="P-TYPE CATION-TRANSPORTING ATPASE"/>
    <property type="match status" value="1"/>
</dbReference>
<dbReference type="AlphaFoldDB" id="A0AAN6M3C4"/>
<dbReference type="Pfam" id="PF00702">
    <property type="entry name" value="Hydrolase"/>
    <property type="match status" value="1"/>
</dbReference>
<dbReference type="InterPro" id="IPR023214">
    <property type="entry name" value="HAD_sf"/>
</dbReference>
<dbReference type="EMBL" id="WVTA01000005">
    <property type="protein sequence ID" value="KAK3210345.1"/>
    <property type="molecule type" value="Genomic_DNA"/>
</dbReference>
<dbReference type="GO" id="GO:0016020">
    <property type="term" value="C:membrane"/>
    <property type="evidence" value="ECO:0007669"/>
    <property type="project" value="UniProtKB-SubCell"/>
</dbReference>
<feature type="region of interest" description="Disordered" evidence="7">
    <location>
        <begin position="1"/>
        <end position="30"/>
    </location>
</feature>
<accession>A0AAN6M3C4</accession>
<organism evidence="10 11">
    <name type="scientific">Pseudopithomyces chartarum</name>
    <dbReference type="NCBI Taxonomy" id="1892770"/>
    <lineage>
        <taxon>Eukaryota</taxon>
        <taxon>Fungi</taxon>
        <taxon>Dikarya</taxon>
        <taxon>Ascomycota</taxon>
        <taxon>Pezizomycotina</taxon>
        <taxon>Dothideomycetes</taxon>
        <taxon>Pleosporomycetidae</taxon>
        <taxon>Pleosporales</taxon>
        <taxon>Massarineae</taxon>
        <taxon>Didymosphaeriaceae</taxon>
        <taxon>Pseudopithomyces</taxon>
    </lineage>
</organism>
<reference evidence="10 11" key="1">
    <citation type="submission" date="2021-02" db="EMBL/GenBank/DDBJ databases">
        <title>Genome assembly of Pseudopithomyces chartarum.</title>
        <authorList>
            <person name="Jauregui R."/>
            <person name="Singh J."/>
            <person name="Voisey C."/>
        </authorList>
    </citation>
    <scope>NUCLEOTIDE SEQUENCE [LARGE SCALE GENOMIC DNA]</scope>
    <source>
        <strain evidence="10 11">AGR01</strain>
    </source>
</reference>
<feature type="compositionally biased region" description="Acidic residues" evidence="7">
    <location>
        <begin position="9"/>
        <end position="18"/>
    </location>
</feature>
<keyword evidence="4" id="KW-1278">Translocase</keyword>
<comment type="caution">
    <text evidence="10">The sequence shown here is derived from an EMBL/GenBank/DDBJ whole genome shotgun (WGS) entry which is preliminary data.</text>
</comment>
<keyword evidence="5 8" id="KW-1133">Transmembrane helix</keyword>
<evidence type="ECO:0000256" key="8">
    <source>
        <dbReference type="SAM" id="Phobius"/>
    </source>
</evidence>
<dbReference type="InterPro" id="IPR018303">
    <property type="entry name" value="ATPase_P-typ_P_site"/>
</dbReference>
<dbReference type="SFLD" id="SFLDS00003">
    <property type="entry name" value="Haloacid_Dehalogenase"/>
    <property type="match status" value="1"/>
</dbReference>
<evidence type="ECO:0000256" key="5">
    <source>
        <dbReference type="ARBA" id="ARBA00022989"/>
    </source>
</evidence>
<feature type="domain" description="P-type ATPase A" evidence="9">
    <location>
        <begin position="345"/>
        <end position="433"/>
    </location>
</feature>
<keyword evidence="2 8" id="KW-0812">Transmembrane</keyword>
<dbReference type="Gene3D" id="3.30.70.100">
    <property type="match status" value="1"/>
</dbReference>
<evidence type="ECO:0000256" key="4">
    <source>
        <dbReference type="ARBA" id="ARBA00022967"/>
    </source>
</evidence>
<dbReference type="PROSITE" id="PS01229">
    <property type="entry name" value="COF_2"/>
    <property type="match status" value="1"/>
</dbReference>
<dbReference type="CDD" id="cd00371">
    <property type="entry name" value="HMA"/>
    <property type="match status" value="1"/>
</dbReference>
<sequence length="747" mass="79931">MSCCKAIDDGSDLESEQQDDTHQRPGSIVPPESTRIIFNVGGLKCGCCGDGGISRALEQIPGVQNHYVNVVLAKVEFDLDTRRTSVNRARRKLAAATGYTFTQYFQPEGQILEIMVDNPAGIYQAGRPDGVDSVAFGDKSSWTSCIFSGRNSVTPLFSRHPPTLPPPLSPTSQSIHLAPPLSHSNPAAGPNDTTRACLLFLLAAVFTIPVLVFAWAPIDQEKIIYAHLSLAFASVVQIIAMWEFFPEAGRTVIYARTFNMDFLIALSTTVAYSFSVFSYTREIKRIPLETGSFFETSTLLVSLILLGRVVSEFARFRAAKSVSFRSLQVDQALLVLPSENPGDPKTRLIDARLLQYGDSFKVLPETRIVTDGTVMHGGSEVDESMITGEALPVAKGKESSVQAGTNNGSGTIIVALTKLPHENTVSNIATLVENAELTKPKAQAIADRVASCGVAARSGIIFRDPQTLETARGVTDVVFDKTGTLTTGNLSVIRKATYINGPEQEVRRMLLGLLCGMKHPVSVAVNEWVQTQENNSTPISMNSVQSFPGEGLSGTTQEGGHNIRAGSPSWLKIDRSSLALSASERDYSLLCVTIDGTHRATFLLKCSIRPSAAPTITSLQRHGIRVHMLTGDHEGAAYTTAGTLGIPDSLTKAHLKPSQKKEYVDALQADSRTVLFVGDGTNDAAALKAAAVGVHLAQGSDIAKSAADIVLMNPNLLDVLVLLECGCFGGEWGVEGVEGGAAMGRVG</sequence>
<keyword evidence="11" id="KW-1185">Reference proteome</keyword>
<proteinExistence type="predicted"/>
<name>A0AAN6M3C4_9PLEO</name>
<dbReference type="NCBIfam" id="TIGR01494">
    <property type="entry name" value="ATPase_P-type"/>
    <property type="match status" value="1"/>
</dbReference>
<feature type="transmembrane region" description="Helical" evidence="8">
    <location>
        <begin position="223"/>
        <end position="242"/>
    </location>
</feature>
<dbReference type="GO" id="GO:0046872">
    <property type="term" value="F:metal ion binding"/>
    <property type="evidence" value="ECO:0007669"/>
    <property type="project" value="UniProtKB-KW"/>
</dbReference>
<dbReference type="InterPro" id="IPR006121">
    <property type="entry name" value="HMA_dom"/>
</dbReference>
<dbReference type="SUPFAM" id="SSF81653">
    <property type="entry name" value="Calcium ATPase, transduction domain A"/>
    <property type="match status" value="1"/>
</dbReference>
<dbReference type="SFLD" id="SFLDF00027">
    <property type="entry name" value="p-type_atpase"/>
    <property type="match status" value="1"/>
</dbReference>
<keyword evidence="6 8" id="KW-0472">Membrane</keyword>
<evidence type="ECO:0000259" key="9">
    <source>
        <dbReference type="Pfam" id="PF00122"/>
    </source>
</evidence>
<dbReference type="Gene3D" id="2.70.150.10">
    <property type="entry name" value="Calcium-transporting ATPase, cytoplasmic transduction domain A"/>
    <property type="match status" value="1"/>
</dbReference>
<dbReference type="GO" id="GO:0005524">
    <property type="term" value="F:ATP binding"/>
    <property type="evidence" value="ECO:0007669"/>
    <property type="project" value="InterPro"/>
</dbReference>
<dbReference type="Proteomes" id="UP001280581">
    <property type="component" value="Unassembled WGS sequence"/>
</dbReference>
<dbReference type="SFLD" id="SFLDG00002">
    <property type="entry name" value="C1.7:_P-type_atpase_like"/>
    <property type="match status" value="1"/>
</dbReference>
<comment type="subcellular location">
    <subcellularLocation>
        <location evidence="1">Membrane</location>
    </subcellularLocation>
</comment>
<evidence type="ECO:0000256" key="1">
    <source>
        <dbReference type="ARBA" id="ARBA00004370"/>
    </source>
</evidence>
<dbReference type="InterPro" id="IPR036163">
    <property type="entry name" value="HMA_dom_sf"/>
</dbReference>
<dbReference type="FunFam" id="2.70.150.10:FF:000002">
    <property type="entry name" value="Copper-transporting ATPase 1, putative"/>
    <property type="match status" value="1"/>
</dbReference>
<dbReference type="InterPro" id="IPR023299">
    <property type="entry name" value="ATPase_P-typ_cyto_dom_N"/>
</dbReference>
<evidence type="ECO:0000256" key="6">
    <source>
        <dbReference type="ARBA" id="ARBA00023136"/>
    </source>
</evidence>
<dbReference type="SUPFAM" id="SSF55008">
    <property type="entry name" value="HMA, heavy metal-associated domain"/>
    <property type="match status" value="1"/>
</dbReference>
<dbReference type="PROSITE" id="PS00154">
    <property type="entry name" value="ATPASE_E1_E2"/>
    <property type="match status" value="1"/>
</dbReference>
<dbReference type="GO" id="GO:0030003">
    <property type="term" value="P:intracellular monoatomic cation homeostasis"/>
    <property type="evidence" value="ECO:0007669"/>
    <property type="project" value="UniProtKB-ARBA"/>
</dbReference>
<dbReference type="Gene3D" id="3.40.50.1000">
    <property type="entry name" value="HAD superfamily/HAD-like"/>
    <property type="match status" value="1"/>
</dbReference>
<evidence type="ECO:0000256" key="7">
    <source>
        <dbReference type="SAM" id="MobiDB-lite"/>
    </source>
</evidence>
<evidence type="ECO:0000256" key="2">
    <source>
        <dbReference type="ARBA" id="ARBA00022692"/>
    </source>
</evidence>
<feature type="transmembrane region" description="Helical" evidence="8">
    <location>
        <begin position="198"/>
        <end position="216"/>
    </location>
</feature>
<protein>
    <recommendedName>
        <fullName evidence="9">P-type ATPase A domain-containing protein</fullName>
    </recommendedName>
</protein>
<dbReference type="Gene3D" id="3.40.1110.10">
    <property type="entry name" value="Calcium-transporting ATPase, cytoplasmic domain N"/>
    <property type="match status" value="1"/>
</dbReference>
<dbReference type="InterPro" id="IPR059000">
    <property type="entry name" value="ATPase_P-type_domA"/>
</dbReference>
<dbReference type="GO" id="GO:0016887">
    <property type="term" value="F:ATP hydrolysis activity"/>
    <property type="evidence" value="ECO:0007669"/>
    <property type="project" value="InterPro"/>
</dbReference>
<dbReference type="PANTHER" id="PTHR46594">
    <property type="entry name" value="P-TYPE CATION-TRANSPORTING ATPASE"/>
    <property type="match status" value="1"/>
</dbReference>
<dbReference type="InterPro" id="IPR008250">
    <property type="entry name" value="ATPase_P-typ_transduc_dom_A_sf"/>
</dbReference>
<dbReference type="InterPro" id="IPR036412">
    <property type="entry name" value="HAD-like_sf"/>
</dbReference>
<dbReference type="Pfam" id="PF00122">
    <property type="entry name" value="E1-E2_ATPase"/>
    <property type="match status" value="1"/>
</dbReference>
<dbReference type="PRINTS" id="PR00119">
    <property type="entry name" value="CATATPASE"/>
</dbReference>
<dbReference type="InterPro" id="IPR044492">
    <property type="entry name" value="P_typ_ATPase_HD_dom"/>
</dbReference>
<dbReference type="SUPFAM" id="SSF56784">
    <property type="entry name" value="HAD-like"/>
    <property type="match status" value="1"/>
</dbReference>
<evidence type="ECO:0000256" key="3">
    <source>
        <dbReference type="ARBA" id="ARBA00022723"/>
    </source>
</evidence>